<evidence type="ECO:0000313" key="3">
    <source>
        <dbReference type="EMBL" id="CAD9650629.1"/>
    </source>
</evidence>
<evidence type="ECO:0000256" key="1">
    <source>
        <dbReference type="ARBA" id="ARBA00006484"/>
    </source>
</evidence>
<dbReference type="EMBL" id="HBHC01001162">
    <property type="protein sequence ID" value="CAD9650629.1"/>
    <property type="molecule type" value="Transcribed_RNA"/>
</dbReference>
<name>A0A7S2QSJ9_9EUKA</name>
<dbReference type="Gene3D" id="3.40.50.720">
    <property type="entry name" value="NAD(P)-binding Rossmann-like Domain"/>
    <property type="match status" value="1"/>
</dbReference>
<evidence type="ECO:0008006" key="4">
    <source>
        <dbReference type="Google" id="ProtNLM"/>
    </source>
</evidence>
<dbReference type="SUPFAM" id="SSF51735">
    <property type="entry name" value="NAD(P)-binding Rossmann-fold domains"/>
    <property type="match status" value="1"/>
</dbReference>
<organism evidence="3">
    <name type="scientific">Norrisiella sphaerica</name>
    <dbReference type="NCBI Taxonomy" id="552664"/>
    <lineage>
        <taxon>Eukaryota</taxon>
        <taxon>Sar</taxon>
        <taxon>Rhizaria</taxon>
        <taxon>Cercozoa</taxon>
        <taxon>Chlorarachniophyceae</taxon>
        <taxon>Norrisiella</taxon>
    </lineage>
</organism>
<dbReference type="PANTHER" id="PTHR24320">
    <property type="entry name" value="RETINOL DEHYDROGENASE"/>
    <property type="match status" value="1"/>
</dbReference>
<dbReference type="PANTHER" id="PTHR24320:SF152">
    <property type="entry name" value="SHORT-CHAIN DEHYDROGENASE_REDUCTASE FAMILY PROTEIN"/>
    <property type="match status" value="1"/>
</dbReference>
<reference evidence="3" key="1">
    <citation type="submission" date="2021-01" db="EMBL/GenBank/DDBJ databases">
        <authorList>
            <person name="Corre E."/>
            <person name="Pelletier E."/>
            <person name="Niang G."/>
            <person name="Scheremetjew M."/>
            <person name="Finn R."/>
            <person name="Kale V."/>
            <person name="Holt S."/>
            <person name="Cochrane G."/>
            <person name="Meng A."/>
            <person name="Brown T."/>
            <person name="Cohen L."/>
        </authorList>
    </citation>
    <scope>NUCLEOTIDE SEQUENCE</scope>
    <source>
        <strain evidence="3">BC52</strain>
    </source>
</reference>
<protein>
    <recommendedName>
        <fullName evidence="4">Protochlorophyllide reductase</fullName>
    </recommendedName>
</protein>
<evidence type="ECO:0000256" key="2">
    <source>
        <dbReference type="ARBA" id="ARBA00023002"/>
    </source>
</evidence>
<proteinExistence type="inferred from homology"/>
<dbReference type="GO" id="GO:0016491">
    <property type="term" value="F:oxidoreductase activity"/>
    <property type="evidence" value="ECO:0007669"/>
    <property type="project" value="UniProtKB-KW"/>
</dbReference>
<comment type="similarity">
    <text evidence="1">Belongs to the short-chain dehydrogenases/reductases (SDR) family.</text>
</comment>
<accession>A0A7S2QSJ9</accession>
<dbReference type="InterPro" id="IPR036291">
    <property type="entry name" value="NAD(P)-bd_dom_sf"/>
</dbReference>
<keyword evidence="2" id="KW-0560">Oxidoreductase</keyword>
<gene>
    <name evidence="3" type="ORF">NSPH01132_LOCUS662</name>
</gene>
<sequence length="248" mass="27902">MDLGNLASIDKFVESLKSSSESDKNGFEGNKVDVYILNAAVAGFFPNDLRTGLNPMLAVNFLGNVYLFKRLVEGGLAGSSTKVIVVSSGAHYNGRPFDFPVKANVTAGNALYLYAQSKLLLQTWFEGYLNSIDDESKRPYVAFWNPGPVYTSLGASSVPSVLYPTYWLMKQLFFVDPYEVAKSILYLMSTPTPLKSRDYLEMRVVQNPHPWTREKKAYEWLEPLTQSLIQEVLQLEQQQSESMSVYFA</sequence>
<dbReference type="AlphaFoldDB" id="A0A7S2QSJ9"/>